<sequence>LCGPIDLGTHQQTSISTMYSSHNNNINFFIMKSITIFIPTTRTRTRTTTTCKMSLPLQRLKSINLYCYYPHHHTSQEPQNGNFTRTHSDTKLASGEVPVKLPRKMKKLNAIDDFLPQLRRSSLHSCILCRIQEAFAAPKDDRQGTEVGAAHRRRACRD</sequence>
<keyword evidence="2" id="KW-1185">Reference proteome</keyword>
<dbReference type="Proteomes" id="UP001341840">
    <property type="component" value="Unassembled WGS sequence"/>
</dbReference>
<evidence type="ECO:0000313" key="1">
    <source>
        <dbReference type="EMBL" id="MED6173358.1"/>
    </source>
</evidence>
<comment type="caution">
    <text evidence="1">The sequence shown here is derived from an EMBL/GenBank/DDBJ whole genome shotgun (WGS) entry which is preliminary data.</text>
</comment>
<proteinExistence type="predicted"/>
<evidence type="ECO:0000313" key="2">
    <source>
        <dbReference type="Proteomes" id="UP001341840"/>
    </source>
</evidence>
<name>A0ABU6VN53_9FABA</name>
<gene>
    <name evidence="1" type="ORF">PIB30_058594</name>
</gene>
<organism evidence="1 2">
    <name type="scientific">Stylosanthes scabra</name>
    <dbReference type="NCBI Taxonomy" id="79078"/>
    <lineage>
        <taxon>Eukaryota</taxon>
        <taxon>Viridiplantae</taxon>
        <taxon>Streptophyta</taxon>
        <taxon>Embryophyta</taxon>
        <taxon>Tracheophyta</taxon>
        <taxon>Spermatophyta</taxon>
        <taxon>Magnoliopsida</taxon>
        <taxon>eudicotyledons</taxon>
        <taxon>Gunneridae</taxon>
        <taxon>Pentapetalae</taxon>
        <taxon>rosids</taxon>
        <taxon>fabids</taxon>
        <taxon>Fabales</taxon>
        <taxon>Fabaceae</taxon>
        <taxon>Papilionoideae</taxon>
        <taxon>50 kb inversion clade</taxon>
        <taxon>dalbergioids sensu lato</taxon>
        <taxon>Dalbergieae</taxon>
        <taxon>Pterocarpus clade</taxon>
        <taxon>Stylosanthes</taxon>
    </lineage>
</organism>
<accession>A0ABU6VN53</accession>
<feature type="non-terminal residue" evidence="1">
    <location>
        <position position="1"/>
    </location>
</feature>
<reference evidence="1 2" key="1">
    <citation type="journal article" date="2023" name="Plants (Basel)">
        <title>Bridging the Gap: Combining Genomics and Transcriptomics Approaches to Understand Stylosanthes scabra, an Orphan Legume from the Brazilian Caatinga.</title>
        <authorList>
            <person name="Ferreira-Neto J.R.C."/>
            <person name="da Silva M.D."/>
            <person name="Binneck E."/>
            <person name="de Melo N.F."/>
            <person name="da Silva R.H."/>
            <person name="de Melo A.L.T.M."/>
            <person name="Pandolfi V."/>
            <person name="Bustamante F.O."/>
            <person name="Brasileiro-Vidal A.C."/>
            <person name="Benko-Iseppon A.M."/>
        </authorList>
    </citation>
    <scope>NUCLEOTIDE SEQUENCE [LARGE SCALE GENOMIC DNA]</scope>
    <source>
        <tissue evidence="1">Leaves</tissue>
    </source>
</reference>
<dbReference type="EMBL" id="JASCZI010151529">
    <property type="protein sequence ID" value="MED6173358.1"/>
    <property type="molecule type" value="Genomic_DNA"/>
</dbReference>
<protein>
    <submittedName>
        <fullName evidence="1">Uncharacterized protein</fullName>
    </submittedName>
</protein>